<evidence type="ECO:0000256" key="4">
    <source>
        <dbReference type="ARBA" id="ARBA00022989"/>
    </source>
</evidence>
<sequence>MALNHWVKVFAQRLRRDRDYWVRGAGKQDMAVLDAKPMIGYLATGILVLGLLRVGHAIFVPLAFSLFIIALVAPLQIRLQRWIPKLLALLVTLSATIFLIVAVGSSVTWGLSKLGQWLLVNARRFQDVYVHWTDWLEEHGIAIAGPLADRFDVTWLVGLTQGLAGRLNSFAGSALLVFVFVMLGLLEMEDFGKRLGSPALQPQGMNMLNANREISRKLRRFMLVRTFASISTGLIVWAFASFAGLELAAAWGAIAFALNYIPFLGPFVATVLPTLFAIGQFDSWQMALAVFAGLNLIQFLIGSYLEPLLTGASLAISPFAVIFSVFFWSFMWGVPGAFIGVPILIAFIIYCEKSSVAKWIAVLLSATSFDHSDKAPT</sequence>
<evidence type="ECO:0000313" key="8">
    <source>
        <dbReference type="Proteomes" id="UP000253324"/>
    </source>
</evidence>
<feature type="transmembrane region" description="Helical" evidence="6">
    <location>
        <begin position="33"/>
        <end position="52"/>
    </location>
</feature>
<comment type="caution">
    <text evidence="7">The sequence shown here is derived from an EMBL/GenBank/DDBJ whole genome shotgun (WGS) entry which is preliminary data.</text>
</comment>
<gene>
    <name evidence="7" type="ORF">C7476_10843</name>
</gene>
<reference evidence="7 8" key="1">
    <citation type="submission" date="2018-07" db="EMBL/GenBank/DDBJ databases">
        <title>Genomic Encyclopedia of Type Strains, Phase III (KMG-III): the genomes of soil and plant-associated and newly described type strains.</title>
        <authorList>
            <person name="Whitman W."/>
        </authorList>
    </citation>
    <scope>NUCLEOTIDE SEQUENCE [LARGE SCALE GENOMIC DNA]</scope>
    <source>
        <strain evidence="7 8">31-25a</strain>
    </source>
</reference>
<dbReference type="GO" id="GO:0055085">
    <property type="term" value="P:transmembrane transport"/>
    <property type="evidence" value="ECO:0007669"/>
    <property type="project" value="TreeGrafter"/>
</dbReference>
<comment type="similarity">
    <text evidence="2">Belongs to the autoinducer-2 exporter (AI-2E) (TC 2.A.86) family.</text>
</comment>
<accession>A0A368YRL0</accession>
<keyword evidence="5 6" id="KW-0472">Membrane</keyword>
<evidence type="ECO:0000256" key="1">
    <source>
        <dbReference type="ARBA" id="ARBA00004141"/>
    </source>
</evidence>
<dbReference type="EMBL" id="QPJM01000008">
    <property type="protein sequence ID" value="RCW82229.1"/>
    <property type="molecule type" value="Genomic_DNA"/>
</dbReference>
<name>A0A368YRL0_9HYPH</name>
<protein>
    <submittedName>
        <fullName evidence="7">Putative PurR-regulated permease PerM</fullName>
    </submittedName>
</protein>
<feature type="transmembrane region" description="Helical" evidence="6">
    <location>
        <begin position="249"/>
        <end position="272"/>
    </location>
</feature>
<dbReference type="GO" id="GO:0016020">
    <property type="term" value="C:membrane"/>
    <property type="evidence" value="ECO:0007669"/>
    <property type="project" value="UniProtKB-SubCell"/>
</dbReference>
<dbReference type="AlphaFoldDB" id="A0A368YRL0"/>
<keyword evidence="4 6" id="KW-1133">Transmembrane helix</keyword>
<feature type="transmembrane region" description="Helical" evidence="6">
    <location>
        <begin position="325"/>
        <end position="350"/>
    </location>
</feature>
<comment type="subcellular location">
    <subcellularLocation>
        <location evidence="1">Membrane</location>
        <topology evidence="1">Multi-pass membrane protein</topology>
    </subcellularLocation>
</comment>
<evidence type="ECO:0000313" key="7">
    <source>
        <dbReference type="EMBL" id="RCW82229.1"/>
    </source>
</evidence>
<dbReference type="InterPro" id="IPR002549">
    <property type="entry name" value="AI-2E-like"/>
</dbReference>
<feature type="transmembrane region" description="Helical" evidence="6">
    <location>
        <begin position="58"/>
        <end position="75"/>
    </location>
</feature>
<dbReference type="Pfam" id="PF01594">
    <property type="entry name" value="AI-2E_transport"/>
    <property type="match status" value="1"/>
</dbReference>
<dbReference type="PANTHER" id="PTHR21716">
    <property type="entry name" value="TRANSMEMBRANE PROTEIN"/>
    <property type="match status" value="1"/>
</dbReference>
<feature type="transmembrane region" description="Helical" evidence="6">
    <location>
        <begin position="222"/>
        <end position="243"/>
    </location>
</feature>
<evidence type="ECO:0000256" key="5">
    <source>
        <dbReference type="ARBA" id="ARBA00023136"/>
    </source>
</evidence>
<keyword evidence="8" id="KW-1185">Reference proteome</keyword>
<feature type="transmembrane region" description="Helical" evidence="6">
    <location>
        <begin position="167"/>
        <end position="186"/>
    </location>
</feature>
<feature type="transmembrane region" description="Helical" evidence="6">
    <location>
        <begin position="87"/>
        <end position="111"/>
    </location>
</feature>
<dbReference type="Proteomes" id="UP000253324">
    <property type="component" value="Unassembled WGS sequence"/>
</dbReference>
<organism evidence="7 8">
    <name type="scientific">Phyllobacterium bourgognense</name>
    <dbReference type="NCBI Taxonomy" id="314236"/>
    <lineage>
        <taxon>Bacteria</taxon>
        <taxon>Pseudomonadati</taxon>
        <taxon>Pseudomonadota</taxon>
        <taxon>Alphaproteobacteria</taxon>
        <taxon>Hyphomicrobiales</taxon>
        <taxon>Phyllobacteriaceae</taxon>
        <taxon>Phyllobacterium</taxon>
    </lineage>
</organism>
<dbReference type="PANTHER" id="PTHR21716:SF64">
    <property type="entry name" value="AI-2 TRANSPORT PROTEIN TQSA"/>
    <property type="match status" value="1"/>
</dbReference>
<evidence type="ECO:0000256" key="6">
    <source>
        <dbReference type="SAM" id="Phobius"/>
    </source>
</evidence>
<evidence type="ECO:0000256" key="2">
    <source>
        <dbReference type="ARBA" id="ARBA00009773"/>
    </source>
</evidence>
<feature type="transmembrane region" description="Helical" evidence="6">
    <location>
        <begin position="284"/>
        <end position="305"/>
    </location>
</feature>
<evidence type="ECO:0000256" key="3">
    <source>
        <dbReference type="ARBA" id="ARBA00022692"/>
    </source>
</evidence>
<keyword evidence="3 6" id="KW-0812">Transmembrane</keyword>
<proteinExistence type="inferred from homology"/>